<reference evidence="10" key="1">
    <citation type="submission" date="2021-02" db="EMBL/GenBank/DDBJ databases">
        <authorList>
            <person name="Nowell W R."/>
        </authorList>
    </citation>
    <scope>NUCLEOTIDE SEQUENCE</scope>
</reference>
<dbReference type="AlphaFoldDB" id="A0A8S2NCF8"/>
<evidence type="ECO:0000256" key="1">
    <source>
        <dbReference type="ARBA" id="ARBA00012368"/>
    </source>
</evidence>
<evidence type="ECO:0000256" key="2">
    <source>
        <dbReference type="ARBA" id="ARBA00022801"/>
    </source>
</evidence>
<feature type="compositionally biased region" description="Basic and acidic residues" evidence="7">
    <location>
        <begin position="640"/>
        <end position="653"/>
    </location>
</feature>
<comment type="catalytic activity">
    <reaction evidence="6">
        <text>a 1,2-diacyl-sn-glycero-3-phospho-(1D-myo-inositol-4,5-bisphosphate) + H2O = 1D-myo-inositol 1,4,5-trisphosphate + a 1,2-diacyl-sn-glycerol + H(+)</text>
        <dbReference type="Rhea" id="RHEA:33179"/>
        <dbReference type="ChEBI" id="CHEBI:15377"/>
        <dbReference type="ChEBI" id="CHEBI:15378"/>
        <dbReference type="ChEBI" id="CHEBI:17815"/>
        <dbReference type="ChEBI" id="CHEBI:58456"/>
        <dbReference type="ChEBI" id="CHEBI:203600"/>
        <dbReference type="EC" id="3.1.4.11"/>
    </reaction>
</comment>
<dbReference type="GO" id="GO:0046488">
    <property type="term" value="P:phosphatidylinositol metabolic process"/>
    <property type="evidence" value="ECO:0007669"/>
    <property type="project" value="TreeGrafter"/>
</dbReference>
<evidence type="ECO:0000256" key="3">
    <source>
        <dbReference type="ARBA" id="ARBA00022963"/>
    </source>
</evidence>
<proteinExistence type="predicted"/>
<evidence type="ECO:0000259" key="8">
    <source>
        <dbReference type="PROSITE" id="PS50004"/>
    </source>
</evidence>
<feature type="region of interest" description="Disordered" evidence="7">
    <location>
        <begin position="171"/>
        <end position="236"/>
    </location>
</feature>
<dbReference type="InterPro" id="IPR017946">
    <property type="entry name" value="PLC-like_Pdiesterase_TIM-brl"/>
</dbReference>
<gene>
    <name evidence="10" type="ORF">SMN809_LOCUS11719</name>
</gene>
<feature type="region of interest" description="Disordered" evidence="7">
    <location>
        <begin position="640"/>
        <end position="663"/>
    </location>
</feature>
<organism evidence="10 11">
    <name type="scientific">Rotaria magnacalcarata</name>
    <dbReference type="NCBI Taxonomy" id="392030"/>
    <lineage>
        <taxon>Eukaryota</taxon>
        <taxon>Metazoa</taxon>
        <taxon>Spiralia</taxon>
        <taxon>Gnathifera</taxon>
        <taxon>Rotifera</taxon>
        <taxon>Eurotatoria</taxon>
        <taxon>Bdelloidea</taxon>
        <taxon>Philodinida</taxon>
        <taxon>Philodinidae</taxon>
        <taxon>Rotaria</taxon>
    </lineage>
</organism>
<dbReference type="GO" id="GO:0007186">
    <property type="term" value="P:G protein-coupled receptor signaling pathway"/>
    <property type="evidence" value="ECO:0007669"/>
    <property type="project" value="TreeGrafter"/>
</dbReference>
<dbReference type="Pfam" id="PF00388">
    <property type="entry name" value="PI-PLC-X"/>
    <property type="match status" value="1"/>
</dbReference>
<dbReference type="SMART" id="SM00149">
    <property type="entry name" value="PLCYc"/>
    <property type="match status" value="1"/>
</dbReference>
<dbReference type="SMART" id="SM00239">
    <property type="entry name" value="C2"/>
    <property type="match status" value="1"/>
</dbReference>
<dbReference type="EMBL" id="CAJOBI010004286">
    <property type="protein sequence ID" value="CAF3996998.1"/>
    <property type="molecule type" value="Genomic_DNA"/>
</dbReference>
<comment type="caution">
    <text evidence="10">The sequence shown here is derived from an EMBL/GenBank/DDBJ whole genome shotgun (WGS) entry which is preliminary data.</text>
</comment>
<dbReference type="GO" id="GO:0007265">
    <property type="term" value="P:Ras protein signal transduction"/>
    <property type="evidence" value="ECO:0007669"/>
    <property type="project" value="TreeGrafter"/>
</dbReference>
<dbReference type="Pfam" id="PF00387">
    <property type="entry name" value="PI-PLC-Y"/>
    <property type="match status" value="1"/>
</dbReference>
<evidence type="ECO:0000256" key="4">
    <source>
        <dbReference type="ARBA" id="ARBA00023098"/>
    </source>
</evidence>
<evidence type="ECO:0000259" key="9">
    <source>
        <dbReference type="PROSITE" id="PS50008"/>
    </source>
</evidence>
<dbReference type="GO" id="GO:0051209">
    <property type="term" value="P:release of sequestered calcium ion into cytosol"/>
    <property type="evidence" value="ECO:0007669"/>
    <property type="project" value="TreeGrafter"/>
</dbReference>
<dbReference type="Gene3D" id="2.60.40.150">
    <property type="entry name" value="C2 domain"/>
    <property type="match status" value="1"/>
</dbReference>
<feature type="region of interest" description="Disordered" evidence="7">
    <location>
        <begin position="677"/>
        <end position="707"/>
    </location>
</feature>
<feature type="domain" description="PI-PLC Y-box" evidence="9">
    <location>
        <begin position="288"/>
        <end position="438"/>
    </location>
</feature>
<dbReference type="InterPro" id="IPR000008">
    <property type="entry name" value="C2_dom"/>
</dbReference>
<dbReference type="Pfam" id="PF00168">
    <property type="entry name" value="C2"/>
    <property type="match status" value="1"/>
</dbReference>
<dbReference type="InterPro" id="IPR035892">
    <property type="entry name" value="C2_domain_sf"/>
</dbReference>
<dbReference type="InterPro" id="IPR001711">
    <property type="entry name" value="PLipase_C_Pinositol-sp_Y"/>
</dbReference>
<feature type="domain" description="C2" evidence="8">
    <location>
        <begin position="448"/>
        <end position="570"/>
    </location>
</feature>
<dbReference type="PROSITE" id="PS50004">
    <property type="entry name" value="C2"/>
    <property type="match status" value="1"/>
</dbReference>
<dbReference type="SUPFAM" id="SSF51695">
    <property type="entry name" value="PLC-like phosphodiesterases"/>
    <property type="match status" value="1"/>
</dbReference>
<dbReference type="InterPro" id="IPR000909">
    <property type="entry name" value="PLipase_C_PInositol-sp_X_dom"/>
</dbReference>
<dbReference type="EC" id="3.1.4.11" evidence="1 6"/>
<dbReference type="PANTHER" id="PTHR10336">
    <property type="entry name" value="PHOSPHOINOSITIDE-SPECIFIC PHOSPHOLIPASE C FAMILY PROTEIN"/>
    <property type="match status" value="1"/>
</dbReference>
<keyword evidence="5" id="KW-0807">Transducer</keyword>
<evidence type="ECO:0000313" key="11">
    <source>
        <dbReference type="Proteomes" id="UP000676336"/>
    </source>
</evidence>
<evidence type="ECO:0000256" key="5">
    <source>
        <dbReference type="ARBA" id="ARBA00023224"/>
    </source>
</evidence>
<keyword evidence="3 6" id="KW-0442">Lipid degradation</keyword>
<dbReference type="PROSITE" id="PS50008">
    <property type="entry name" value="PIPLC_Y_DOMAIN"/>
    <property type="match status" value="1"/>
</dbReference>
<dbReference type="GO" id="GO:0048015">
    <property type="term" value="P:phosphatidylinositol-mediated signaling"/>
    <property type="evidence" value="ECO:0007669"/>
    <property type="project" value="TreeGrafter"/>
</dbReference>
<protein>
    <recommendedName>
        <fullName evidence="1 6">Phosphoinositide phospholipase C</fullName>
        <ecNumber evidence="1 6">3.1.4.11</ecNumber>
    </recommendedName>
</protein>
<dbReference type="CDD" id="cd00275">
    <property type="entry name" value="C2_PLC_like"/>
    <property type="match status" value="1"/>
</dbReference>
<dbReference type="Gene3D" id="3.20.20.190">
    <property type="entry name" value="Phosphatidylinositol (PI) phosphodiesterase"/>
    <property type="match status" value="1"/>
</dbReference>
<dbReference type="PROSITE" id="PS50007">
    <property type="entry name" value="PIPLC_X_DOMAIN"/>
    <property type="match status" value="1"/>
</dbReference>
<name>A0A8S2NCF8_9BILA</name>
<dbReference type="FunFam" id="3.20.20.190:FF:000039">
    <property type="entry name" value="Phosphoinositide phospholipase C"/>
    <property type="match status" value="1"/>
</dbReference>
<dbReference type="SUPFAM" id="SSF49562">
    <property type="entry name" value="C2 domain (Calcium/lipid-binding domain, CaLB)"/>
    <property type="match status" value="1"/>
</dbReference>
<feature type="compositionally biased region" description="Acidic residues" evidence="7">
    <location>
        <begin position="178"/>
        <end position="197"/>
    </location>
</feature>
<feature type="compositionally biased region" description="Polar residues" evidence="7">
    <location>
        <begin position="202"/>
        <end position="225"/>
    </location>
</feature>
<dbReference type="PRINTS" id="PR00390">
    <property type="entry name" value="PHPHLIPASEC"/>
</dbReference>
<evidence type="ECO:0000256" key="7">
    <source>
        <dbReference type="SAM" id="MobiDB-lite"/>
    </source>
</evidence>
<dbReference type="Proteomes" id="UP000676336">
    <property type="component" value="Unassembled WGS sequence"/>
</dbReference>
<dbReference type="GO" id="GO:0016042">
    <property type="term" value="P:lipid catabolic process"/>
    <property type="evidence" value="ECO:0007669"/>
    <property type="project" value="UniProtKB-KW"/>
</dbReference>
<evidence type="ECO:0000256" key="6">
    <source>
        <dbReference type="RuleBase" id="RU361133"/>
    </source>
</evidence>
<dbReference type="PANTHER" id="PTHR10336:SF6">
    <property type="entry name" value="1-PHOSPHATIDYLINOSITOL 4,5-BISPHOSPHATE PHOSPHODIESTERASE EPSILON-1"/>
    <property type="match status" value="1"/>
</dbReference>
<sequence>MDYPLSYYFVASSHNTYLTGHQLRGESSVEMYREVLLSGCRCVELDCWDGDDGYPVIYHGRTFVSKISFKLVVEVINESAFLTSPYPVILSIENRCSLMQQARMAQIFVKVFGDKLITKYMFEADFFEDPLLPSPNQLKYKILIKNKKINKMHSTTQLSKQKVQLSVSYRNSVYSSPDDNEEDDDSDDDELIDDYNDEQVVSGESQRSNSMTDSPMYNLKKSNPAGNGDQDGDDDLRSYQQRRYSILNSEPRQRLKSSSSIDANQVLKANKSATVIAKVPAILVAKELSDIVIYTQAIKFRGLSCSAVSSGMTGSKPIRKIPKRNIQQLVAQPSTTSTESSRSVDQVSPCHQIVSLIENKAKKLCKNQAVDMIAHTETQLVRCYPSGFRVDSSNFNPLHLWAYGIQLAATNYQTLDPGQILNLSMFEQNGNCGYVLKPHIYWEKEHPQYGHFNPSVIEREGQCFELAITVISGQYLTQNISSTSSVYIEIELLGIPIDCMSRKTKPSVKNSLNPIWQETFVFQLFFVELAFVRFHIFDAGSNHLMSQRVMPLKCLRAGMPNDYGLIEETDLNKTNVTRRIPIKRRLLSDDEKLYGIQSLWISTNSKFVLVKKAEYLETNNNKAFSDKFLFRSITRQKSIDQDSHEDIHVDHPPKQRTTNTLNSNTTLNGTLINNRAALAPTPPIPKSRHNNNNNKRSLKTIFSTIKS</sequence>
<evidence type="ECO:0000313" key="10">
    <source>
        <dbReference type="EMBL" id="CAF3996998.1"/>
    </source>
</evidence>
<keyword evidence="2 6" id="KW-0378">Hydrolase</keyword>
<dbReference type="GO" id="GO:0004435">
    <property type="term" value="F:phosphatidylinositol-4,5-bisphosphate phospholipase C activity"/>
    <property type="evidence" value="ECO:0007669"/>
    <property type="project" value="UniProtKB-EC"/>
</dbReference>
<dbReference type="SMART" id="SM00148">
    <property type="entry name" value="PLCXc"/>
    <property type="match status" value="1"/>
</dbReference>
<keyword evidence="4 6" id="KW-0443">Lipid metabolism</keyword>
<accession>A0A8S2NCF8</accession>
<dbReference type="InterPro" id="IPR001192">
    <property type="entry name" value="PI-PLC_fam"/>
</dbReference>